<proteinExistence type="predicted"/>
<dbReference type="PATRIC" id="fig|1341156.4.peg.1133"/>
<evidence type="ECO:0000313" key="11">
    <source>
        <dbReference type="EMBL" id="EXM40262.1"/>
    </source>
</evidence>
<feature type="domain" description="UvrD-like helicase ATP-binding" evidence="10">
    <location>
        <begin position="321"/>
        <end position="645"/>
    </location>
</feature>
<evidence type="ECO:0000259" key="10">
    <source>
        <dbReference type="PROSITE" id="PS51198"/>
    </source>
</evidence>
<evidence type="ECO:0000256" key="6">
    <source>
        <dbReference type="ARBA" id="ARBA00034617"/>
    </source>
</evidence>
<dbReference type="GO" id="GO:0005829">
    <property type="term" value="C:cytosol"/>
    <property type="evidence" value="ECO:0007669"/>
    <property type="project" value="TreeGrafter"/>
</dbReference>
<evidence type="ECO:0000256" key="5">
    <source>
        <dbReference type="ARBA" id="ARBA00023235"/>
    </source>
</evidence>
<keyword evidence="12" id="KW-1185">Reference proteome</keyword>
<gene>
    <name evidence="11" type="ORF">RASY3_09160</name>
</gene>
<feature type="binding site" evidence="9">
    <location>
        <begin position="342"/>
        <end position="349"/>
    </location>
    <ligand>
        <name>ATP</name>
        <dbReference type="ChEBI" id="CHEBI:30616"/>
    </ligand>
</feature>
<name>A0A011V458_RUMAL</name>
<evidence type="ECO:0000256" key="4">
    <source>
        <dbReference type="ARBA" id="ARBA00022840"/>
    </source>
</evidence>
<dbReference type="EC" id="5.6.2.4" evidence="7"/>
<keyword evidence="5" id="KW-0413">Isomerase</keyword>
<keyword evidence="3 9" id="KW-0347">Helicase</keyword>
<comment type="catalytic activity">
    <reaction evidence="8">
        <text>ATP + H2O = ADP + phosphate + H(+)</text>
        <dbReference type="Rhea" id="RHEA:13065"/>
        <dbReference type="ChEBI" id="CHEBI:15377"/>
        <dbReference type="ChEBI" id="CHEBI:15378"/>
        <dbReference type="ChEBI" id="CHEBI:30616"/>
        <dbReference type="ChEBI" id="CHEBI:43474"/>
        <dbReference type="ChEBI" id="CHEBI:456216"/>
        <dbReference type="EC" id="5.6.2.4"/>
    </reaction>
</comment>
<evidence type="ECO:0000256" key="1">
    <source>
        <dbReference type="ARBA" id="ARBA00022741"/>
    </source>
</evidence>
<dbReference type="AlphaFoldDB" id="A0A011V458"/>
<dbReference type="Pfam" id="PF13361">
    <property type="entry name" value="UvrD_C"/>
    <property type="match status" value="1"/>
</dbReference>
<dbReference type="PANTHER" id="PTHR11070">
    <property type="entry name" value="UVRD / RECB / PCRA DNA HELICASE FAMILY MEMBER"/>
    <property type="match status" value="1"/>
</dbReference>
<dbReference type="RefSeq" id="WP_037287160.1">
    <property type="nucleotide sequence ID" value="NZ_JEOB01000002.1"/>
</dbReference>
<evidence type="ECO:0000256" key="8">
    <source>
        <dbReference type="ARBA" id="ARBA00048988"/>
    </source>
</evidence>
<organism evidence="11 12">
    <name type="scientific">Ruminococcus albus SY3</name>
    <dbReference type="NCBI Taxonomy" id="1341156"/>
    <lineage>
        <taxon>Bacteria</taxon>
        <taxon>Bacillati</taxon>
        <taxon>Bacillota</taxon>
        <taxon>Clostridia</taxon>
        <taxon>Eubacteriales</taxon>
        <taxon>Oscillospiraceae</taxon>
        <taxon>Ruminococcus</taxon>
    </lineage>
</organism>
<evidence type="ECO:0000256" key="3">
    <source>
        <dbReference type="ARBA" id="ARBA00022806"/>
    </source>
</evidence>
<dbReference type="GO" id="GO:0016887">
    <property type="term" value="F:ATP hydrolysis activity"/>
    <property type="evidence" value="ECO:0007669"/>
    <property type="project" value="RHEA"/>
</dbReference>
<comment type="caution">
    <text evidence="11">The sequence shown here is derived from an EMBL/GenBank/DDBJ whole genome shotgun (WGS) entry which is preliminary data.</text>
</comment>
<comment type="catalytic activity">
    <reaction evidence="6">
        <text>Couples ATP hydrolysis with the unwinding of duplex DNA by translocating in the 3'-5' direction.</text>
        <dbReference type="EC" id="5.6.2.4"/>
    </reaction>
</comment>
<dbReference type="Pfam" id="PF08378">
    <property type="entry name" value="NERD"/>
    <property type="match status" value="1"/>
</dbReference>
<sequence length="1041" mass="120172">MALMKDKQPEAYEGEKKVWQCIKDNLPEDIVCYYNREVKGREFDFCLLIKDIGFVIIEVKGWNKSHIQKVVSPDEIIMTDGTTEDSPKKQARSYSFKLKNIMNDKYGINPLVMNMVCYPFISEAEYNKIGLSVVSEPQYTLFSEDIESNYNFSRKILGVYQDSQQINFDKMVGDKYDVARHHFEPSYIVTPPAQDVIPYSCLSVFSDGMTLTNINEIIISYFKGTKQIVFTKGGSDLEVIAKQLSEAFTKNRIIIKEGHLAINSSDDTESIIEIKNNRLSVFNFEVVYISEDITISSFQAYNGKLSEEQEMILSSIAAVTNFNINQFHIEHAETGRDIQVKAGAGTGKTYSMVSRIAYLCSHASNSGVFNPAEEIAMLTFTADAALNMKSRLKQLFVNYFILTNNTQYLEMVTSIEKMRISTIHSFAKEIISNTAITLGIGTDFTTIIGKYDKQKIFDRLFTAYLEEENKRNPIFFNGLPMRIEDFRKLMLDVANKLYEKGCDIKTLDMSSWGDAPIEMPYLNKIIEQVVVETEKEYSMLLIDNNAVALSEYMIHLSKCIDNEAFNTNLYEFKYVFIDEFQDTDDAQIASFIAMQKKLGFNFFIVGDLKQSIYRFRGATMTAFEKMGCDNDNWLSFTLNINYRSDKRLLNKFDRTFSYMNNINLLKYERETDTLRGIKTNNISEDLLVVPIPYHNSDKTNSTEYYDMLFKAIEEQRERINADMKNKQLSKNERTIAILTRSNYQINEILKEAKNRDVIIESDNNIDLYRLAPSTDLCRLTSALCNPYNPTYLYDLIHSRNVNVLFDIRSLIGKTEEEKTAIFIDCLDKFFTSAMGKTWKELIRDIQNEPVLKTLRLIYEATKPWKAFSPSDEYMQEYYCANYELVFEELSKMNKKSYLTLDYINESLHISIMTGTEAKSREIDIDTEDIRVICLTVHKSKGLEYGTVIMPATDQEIDKPHKNGLEVSYIDGEIGYCLSANGTQYSNSFYESKTEIKEMMMEESRILYVAMTRAIDNFICFIDLDAKGNNWGEMLKEMFEEM</sequence>
<protein>
    <recommendedName>
        <fullName evidence="7">DNA 3'-5' helicase</fullName>
        <ecNumber evidence="7">5.6.2.4</ecNumber>
    </recommendedName>
</protein>
<dbReference type="GO" id="GO:0003677">
    <property type="term" value="F:DNA binding"/>
    <property type="evidence" value="ECO:0007669"/>
    <property type="project" value="InterPro"/>
</dbReference>
<dbReference type="InterPro" id="IPR014017">
    <property type="entry name" value="DNA_helicase_UvrD-like_C"/>
</dbReference>
<dbReference type="InterPro" id="IPR000212">
    <property type="entry name" value="DNA_helicase_UvrD/REP"/>
</dbReference>
<dbReference type="SUPFAM" id="SSF52540">
    <property type="entry name" value="P-loop containing nucleoside triphosphate hydrolases"/>
    <property type="match status" value="1"/>
</dbReference>
<accession>A0A011V458</accession>
<dbReference type="InterPro" id="IPR011528">
    <property type="entry name" value="NERD"/>
</dbReference>
<dbReference type="PANTHER" id="PTHR11070:SF23">
    <property type="entry name" value="RECBCD ENZYME SUBUNIT RECB"/>
    <property type="match status" value="1"/>
</dbReference>
<evidence type="ECO:0000313" key="12">
    <source>
        <dbReference type="Proteomes" id="UP000021369"/>
    </source>
</evidence>
<dbReference type="InterPro" id="IPR014016">
    <property type="entry name" value="UvrD-like_ATP-bd"/>
</dbReference>
<dbReference type="Gene3D" id="1.10.486.10">
    <property type="entry name" value="PCRA, domain 4"/>
    <property type="match status" value="1"/>
</dbReference>
<evidence type="ECO:0000256" key="9">
    <source>
        <dbReference type="PROSITE-ProRule" id="PRU00560"/>
    </source>
</evidence>
<dbReference type="EMBL" id="JEOB01000002">
    <property type="protein sequence ID" value="EXM40262.1"/>
    <property type="molecule type" value="Genomic_DNA"/>
</dbReference>
<dbReference type="GO" id="GO:0005524">
    <property type="term" value="F:ATP binding"/>
    <property type="evidence" value="ECO:0007669"/>
    <property type="project" value="UniProtKB-UniRule"/>
</dbReference>
<keyword evidence="4 9" id="KW-0067">ATP-binding</keyword>
<dbReference type="PROSITE" id="PS51198">
    <property type="entry name" value="UVRD_HELICASE_ATP_BIND"/>
    <property type="match status" value="1"/>
</dbReference>
<keyword evidence="1 9" id="KW-0547">Nucleotide-binding</keyword>
<dbReference type="GO" id="GO:0000725">
    <property type="term" value="P:recombinational repair"/>
    <property type="evidence" value="ECO:0007669"/>
    <property type="project" value="TreeGrafter"/>
</dbReference>
<dbReference type="GO" id="GO:0009338">
    <property type="term" value="C:exodeoxyribonuclease V complex"/>
    <property type="evidence" value="ECO:0007669"/>
    <property type="project" value="TreeGrafter"/>
</dbReference>
<evidence type="ECO:0000256" key="2">
    <source>
        <dbReference type="ARBA" id="ARBA00022801"/>
    </source>
</evidence>
<dbReference type="Proteomes" id="UP000021369">
    <property type="component" value="Unassembled WGS sequence"/>
</dbReference>
<dbReference type="OrthoDB" id="9810135at2"/>
<dbReference type="Gene3D" id="3.40.50.300">
    <property type="entry name" value="P-loop containing nucleotide triphosphate hydrolases"/>
    <property type="match status" value="3"/>
</dbReference>
<evidence type="ECO:0000256" key="7">
    <source>
        <dbReference type="ARBA" id="ARBA00034808"/>
    </source>
</evidence>
<dbReference type="GO" id="GO:0043138">
    <property type="term" value="F:3'-5' DNA helicase activity"/>
    <property type="evidence" value="ECO:0007669"/>
    <property type="project" value="UniProtKB-EC"/>
</dbReference>
<reference evidence="11 12" key="1">
    <citation type="submission" date="2013-06" db="EMBL/GenBank/DDBJ databases">
        <title>Rumen cellulosomics: divergent fiber-degrading strategies revealed by comparative genome-wide analysis of six Ruminococcal strains.</title>
        <authorList>
            <person name="Dassa B."/>
            <person name="Borovok I."/>
            <person name="Lamed R."/>
            <person name="Flint H."/>
            <person name="Yeoman C.J."/>
            <person name="White B."/>
            <person name="Bayer E.A."/>
        </authorList>
    </citation>
    <scope>NUCLEOTIDE SEQUENCE [LARGE SCALE GENOMIC DNA]</scope>
    <source>
        <strain evidence="11 12">SY3</strain>
    </source>
</reference>
<dbReference type="Pfam" id="PF00580">
    <property type="entry name" value="UvrD-helicase"/>
    <property type="match status" value="1"/>
</dbReference>
<dbReference type="InterPro" id="IPR027417">
    <property type="entry name" value="P-loop_NTPase"/>
</dbReference>
<keyword evidence="2 9" id="KW-0378">Hydrolase</keyword>